<dbReference type="SUPFAM" id="SSF46785">
    <property type="entry name" value="Winged helix' DNA-binding domain"/>
    <property type="match status" value="1"/>
</dbReference>
<accession>A0A401LJF7</accession>
<dbReference type="InterPro" id="IPR005119">
    <property type="entry name" value="LysR_subst-bd"/>
</dbReference>
<gene>
    <name evidence="6" type="ORF">MESMUL_09530</name>
</gene>
<reference evidence="6 7" key="1">
    <citation type="journal article" date="2018" name="Int. J. Syst. Evol. Microbiol.">
        <title>Mesosutterella multiformis gen. nov., sp. nov., a member of the family Sutterellaceae and Sutterella megalosphaeroides sp. nov., isolated from human faeces.</title>
        <authorList>
            <person name="Sakamoto M."/>
            <person name="Ikeyama N."/>
            <person name="Kunihiro T."/>
            <person name="Iino T."/>
            <person name="Yuki M."/>
            <person name="Ohkuma M."/>
        </authorList>
    </citation>
    <scope>NUCLEOTIDE SEQUENCE [LARGE SCALE GENOMIC DNA]</scope>
    <source>
        <strain evidence="6 7">4NBBH2</strain>
    </source>
</reference>
<keyword evidence="3" id="KW-0238">DNA-binding</keyword>
<evidence type="ECO:0000259" key="5">
    <source>
        <dbReference type="PROSITE" id="PS50931"/>
    </source>
</evidence>
<dbReference type="InterPro" id="IPR058163">
    <property type="entry name" value="LysR-type_TF_proteobact-type"/>
</dbReference>
<dbReference type="SUPFAM" id="SSF53850">
    <property type="entry name" value="Periplasmic binding protein-like II"/>
    <property type="match status" value="1"/>
</dbReference>
<dbReference type="Pfam" id="PF00126">
    <property type="entry name" value="HTH_1"/>
    <property type="match status" value="1"/>
</dbReference>
<evidence type="ECO:0000256" key="4">
    <source>
        <dbReference type="ARBA" id="ARBA00023163"/>
    </source>
</evidence>
<dbReference type="PROSITE" id="PS50931">
    <property type="entry name" value="HTH_LYSR"/>
    <property type="match status" value="1"/>
</dbReference>
<dbReference type="CDD" id="cd08422">
    <property type="entry name" value="PBP2_CrgA_like"/>
    <property type="match status" value="1"/>
</dbReference>
<dbReference type="InterPro" id="IPR000847">
    <property type="entry name" value="LysR_HTH_N"/>
</dbReference>
<sequence length="312" mass="35017">MDLLPSLSVFLRVTETGSFSRAADSLGMTRSMVTRRIQALEEDLGTKLFFRSTRKVTLSSEGMELLVRARDLLAKTNALYVELRDQAGKPLFGSIRIASSVIIGWVFLQKVVQEFLDANPGVTIELVTEDQPIKMVDEGIDLAFKVGNRLPDSSVAKKIGVVQNYFCASPEFLKKSRKISRPSDLEKVNFLVNTYLGSSIQLVGPEGKKATVNVRGRFISRNTFINCRSCLRGDGVAMLPAEFAQNYIDKGELVRVLPEWEGEEYGFYALYPDRALSRPARAFLELTVKRMEELSGHVYGLVRQDDQSEPRY</sequence>
<dbReference type="Proteomes" id="UP000266091">
    <property type="component" value="Unassembled WGS sequence"/>
</dbReference>
<dbReference type="PANTHER" id="PTHR30537">
    <property type="entry name" value="HTH-TYPE TRANSCRIPTIONAL REGULATOR"/>
    <property type="match status" value="1"/>
</dbReference>
<proteinExistence type="inferred from homology"/>
<evidence type="ECO:0000256" key="2">
    <source>
        <dbReference type="ARBA" id="ARBA00023015"/>
    </source>
</evidence>
<dbReference type="PANTHER" id="PTHR30537:SF35">
    <property type="entry name" value="TRANSCRIPTIONAL REGULATORY PROTEIN"/>
    <property type="match status" value="1"/>
</dbReference>
<dbReference type="OrthoDB" id="8928056at2"/>
<dbReference type="GO" id="GO:0043565">
    <property type="term" value="F:sequence-specific DNA binding"/>
    <property type="evidence" value="ECO:0007669"/>
    <property type="project" value="TreeGrafter"/>
</dbReference>
<evidence type="ECO:0000256" key="3">
    <source>
        <dbReference type="ARBA" id="ARBA00023125"/>
    </source>
</evidence>
<dbReference type="Pfam" id="PF03466">
    <property type="entry name" value="LysR_substrate"/>
    <property type="match status" value="1"/>
</dbReference>
<dbReference type="Gene3D" id="1.10.10.10">
    <property type="entry name" value="Winged helix-like DNA-binding domain superfamily/Winged helix DNA-binding domain"/>
    <property type="match status" value="1"/>
</dbReference>
<evidence type="ECO:0000313" key="7">
    <source>
        <dbReference type="Proteomes" id="UP000266091"/>
    </source>
</evidence>
<comment type="similarity">
    <text evidence="1">Belongs to the LysR transcriptional regulatory family.</text>
</comment>
<dbReference type="EMBL" id="BGZJ01000001">
    <property type="protein sequence ID" value="GBO93599.1"/>
    <property type="molecule type" value="Genomic_DNA"/>
</dbReference>
<dbReference type="FunFam" id="1.10.10.10:FF:000001">
    <property type="entry name" value="LysR family transcriptional regulator"/>
    <property type="match status" value="1"/>
</dbReference>
<evidence type="ECO:0000256" key="1">
    <source>
        <dbReference type="ARBA" id="ARBA00009437"/>
    </source>
</evidence>
<dbReference type="GO" id="GO:0003700">
    <property type="term" value="F:DNA-binding transcription factor activity"/>
    <property type="evidence" value="ECO:0007669"/>
    <property type="project" value="InterPro"/>
</dbReference>
<feature type="domain" description="HTH lysR-type" evidence="5">
    <location>
        <begin position="1"/>
        <end position="59"/>
    </location>
</feature>
<organism evidence="6 7">
    <name type="scientific">Mesosutterella multiformis</name>
    <dbReference type="NCBI Taxonomy" id="2259133"/>
    <lineage>
        <taxon>Bacteria</taxon>
        <taxon>Pseudomonadati</taxon>
        <taxon>Pseudomonadota</taxon>
        <taxon>Betaproteobacteria</taxon>
        <taxon>Burkholderiales</taxon>
        <taxon>Sutterellaceae</taxon>
        <taxon>Mesosutterella</taxon>
    </lineage>
</organism>
<dbReference type="Gene3D" id="3.40.190.290">
    <property type="match status" value="1"/>
</dbReference>
<dbReference type="RefSeq" id="WP_116269950.1">
    <property type="nucleotide sequence ID" value="NZ_BGZJ01000001.1"/>
</dbReference>
<keyword evidence="7" id="KW-1185">Reference proteome</keyword>
<evidence type="ECO:0000313" key="6">
    <source>
        <dbReference type="EMBL" id="GBO93599.1"/>
    </source>
</evidence>
<dbReference type="InterPro" id="IPR036388">
    <property type="entry name" value="WH-like_DNA-bd_sf"/>
</dbReference>
<accession>A0A388SDQ3</accession>
<dbReference type="AlphaFoldDB" id="A0A388SDQ3"/>
<protein>
    <submittedName>
        <fullName evidence="6">LysR family transcriptional regulator</fullName>
    </submittedName>
</protein>
<comment type="caution">
    <text evidence="6">The sequence shown here is derived from an EMBL/GenBank/DDBJ whole genome shotgun (WGS) entry which is preliminary data.</text>
</comment>
<dbReference type="GO" id="GO:0006351">
    <property type="term" value="P:DNA-templated transcription"/>
    <property type="evidence" value="ECO:0007669"/>
    <property type="project" value="TreeGrafter"/>
</dbReference>
<keyword evidence="4" id="KW-0804">Transcription</keyword>
<keyword evidence="2" id="KW-0805">Transcription regulation</keyword>
<dbReference type="PRINTS" id="PR00039">
    <property type="entry name" value="HTHLYSR"/>
</dbReference>
<dbReference type="InterPro" id="IPR036390">
    <property type="entry name" value="WH_DNA-bd_sf"/>
</dbReference>
<name>A0A388SDQ3_9BURK</name>